<name>A0ABW9R1U4_9STRE</name>
<protein>
    <submittedName>
        <fullName evidence="2">Uncharacterized protein</fullName>
    </submittedName>
</protein>
<keyword evidence="3" id="KW-1185">Reference proteome</keyword>
<comment type="caution">
    <text evidence="2">The sequence shown here is derived from an EMBL/GenBank/DDBJ whole genome shotgun (WGS) entry which is preliminary data.</text>
</comment>
<organism evidence="2 3">
    <name type="scientific">Streptococcus zhangguiae</name>
    <dbReference type="NCBI Taxonomy" id="2664091"/>
    <lineage>
        <taxon>Bacteria</taxon>
        <taxon>Bacillati</taxon>
        <taxon>Bacillota</taxon>
        <taxon>Bacilli</taxon>
        <taxon>Lactobacillales</taxon>
        <taxon>Streptococcaceae</taxon>
        <taxon>Streptococcus</taxon>
    </lineage>
</organism>
<evidence type="ECO:0000313" key="2">
    <source>
        <dbReference type="EMBL" id="MTB63937.1"/>
    </source>
</evidence>
<proteinExistence type="predicted"/>
<accession>A0ABW9R1U4</accession>
<feature type="transmembrane region" description="Helical" evidence="1">
    <location>
        <begin position="20"/>
        <end position="38"/>
    </location>
</feature>
<evidence type="ECO:0000256" key="1">
    <source>
        <dbReference type="SAM" id="Phobius"/>
    </source>
</evidence>
<reference evidence="2 3" key="1">
    <citation type="submission" date="2019-11" db="EMBL/GenBank/DDBJ databases">
        <title>Streptococcis sp. isolated from the respiratory tract of Marmot.</title>
        <authorList>
            <person name="Zhang G."/>
        </authorList>
    </citation>
    <scope>NUCLEOTIDE SEQUENCE [LARGE SCALE GENOMIC DNA]</scope>
    <source>
        <strain evidence="3">zg-86</strain>
    </source>
</reference>
<evidence type="ECO:0000313" key="3">
    <source>
        <dbReference type="Proteomes" id="UP000435060"/>
    </source>
</evidence>
<gene>
    <name evidence="2" type="ORF">GGG87_02840</name>
</gene>
<dbReference type="EMBL" id="WLCG01000003">
    <property type="protein sequence ID" value="MTB63937.1"/>
    <property type="molecule type" value="Genomic_DNA"/>
</dbReference>
<sequence>MASSVIGAPLAPFAGLAVDFLVTSIVSVGGAMLFDVVYDNKDKAISWGSNKINEANEVLSNIGNAVSDMVSGLGSVFD</sequence>
<keyword evidence="1" id="KW-1133">Transmembrane helix</keyword>
<keyword evidence="1" id="KW-0472">Membrane</keyword>
<dbReference type="RefSeq" id="WP_154632440.1">
    <property type="nucleotide sequence ID" value="NZ_CP072115.1"/>
</dbReference>
<keyword evidence="1" id="KW-0812">Transmembrane</keyword>
<dbReference type="Proteomes" id="UP000435060">
    <property type="component" value="Unassembled WGS sequence"/>
</dbReference>